<gene>
    <name evidence="8" type="ORF">LY79DRAFT_512330</name>
</gene>
<dbReference type="InterPro" id="IPR036396">
    <property type="entry name" value="Cyt_P450_sf"/>
</dbReference>
<dbReference type="Proteomes" id="UP001230504">
    <property type="component" value="Unassembled WGS sequence"/>
</dbReference>
<evidence type="ECO:0000313" key="9">
    <source>
        <dbReference type="Proteomes" id="UP001230504"/>
    </source>
</evidence>
<comment type="similarity">
    <text evidence="2 7">Belongs to the cytochrome P450 family.</text>
</comment>
<sequence>MTSFSALLLLGAGFAALGLLLRCIYLLYIHPLAKYPGPALAGVSYLWYASKWLKGRYPWAVEELFNKYESEIVRVGPNELAFRSPEAQHDIYMATVRNRETFLKTDIQDLGGGEPGITAERDPEKHRVLAKQLTPAFSPRAMYAQETHVHRYVDLLVEQLAKHGGTSADGVNMTEWFDWLVCDIAGYMAWSHEFENLKYATPCFYFRESIKVGLFGTVRQVLKKFPLLYPLSPFFVPKSVSKTIPTWVRLNADIVSQRLLKRQELQGNDYFSWLLRNDEKLQSTEWLVAQSNVLVGAGFDPLTNVLTSALFYLCKTPRALDRLSQEIRGEFSSYSDIKAEKLQTKRYLQGVIDEAMRIHTPAAFGLPRHSPGALVDGEYIPKGVIVQNAQFAATHSPKYFLNPREFWPERFLPEGHEWYDKRFSLHDNSKVFKPFSQGPRACPGREIGMMQARVTLAKLVWTYDMELLNPETDWDRDIKLFFIYDRPRVQVRFHRRSQL</sequence>
<protein>
    <submittedName>
        <fullName evidence="8">Cytochrome P450</fullName>
    </submittedName>
</protein>
<evidence type="ECO:0000256" key="4">
    <source>
        <dbReference type="ARBA" id="ARBA00022723"/>
    </source>
</evidence>
<comment type="cofactor">
    <cofactor evidence="1 6">
        <name>heme</name>
        <dbReference type="ChEBI" id="CHEBI:30413"/>
    </cofactor>
</comment>
<dbReference type="PRINTS" id="PR00385">
    <property type="entry name" value="P450"/>
</dbReference>
<keyword evidence="7" id="KW-0560">Oxidoreductase</keyword>
<dbReference type="RefSeq" id="XP_060415819.1">
    <property type="nucleotide sequence ID" value="XM_060554355.1"/>
</dbReference>
<name>A0AAD8Q414_9PEZI</name>
<dbReference type="SUPFAM" id="SSF48264">
    <property type="entry name" value="Cytochrome P450"/>
    <property type="match status" value="1"/>
</dbReference>
<feature type="binding site" description="axial binding residue" evidence="6">
    <location>
        <position position="442"/>
    </location>
    <ligand>
        <name>heme</name>
        <dbReference type="ChEBI" id="CHEBI:30413"/>
    </ligand>
    <ligandPart>
        <name>Fe</name>
        <dbReference type="ChEBI" id="CHEBI:18248"/>
    </ligandPart>
</feature>
<organism evidence="8 9">
    <name type="scientific">Colletotrichum navitas</name>
    <dbReference type="NCBI Taxonomy" id="681940"/>
    <lineage>
        <taxon>Eukaryota</taxon>
        <taxon>Fungi</taxon>
        <taxon>Dikarya</taxon>
        <taxon>Ascomycota</taxon>
        <taxon>Pezizomycotina</taxon>
        <taxon>Sordariomycetes</taxon>
        <taxon>Hypocreomycetidae</taxon>
        <taxon>Glomerellales</taxon>
        <taxon>Glomerellaceae</taxon>
        <taxon>Colletotrichum</taxon>
        <taxon>Colletotrichum graminicola species complex</taxon>
    </lineage>
</organism>
<dbReference type="GO" id="GO:0004497">
    <property type="term" value="F:monooxygenase activity"/>
    <property type="evidence" value="ECO:0007669"/>
    <property type="project" value="UniProtKB-KW"/>
</dbReference>
<dbReference type="GO" id="GO:0005506">
    <property type="term" value="F:iron ion binding"/>
    <property type="evidence" value="ECO:0007669"/>
    <property type="project" value="InterPro"/>
</dbReference>
<evidence type="ECO:0000256" key="1">
    <source>
        <dbReference type="ARBA" id="ARBA00001971"/>
    </source>
</evidence>
<dbReference type="Gene3D" id="1.10.630.10">
    <property type="entry name" value="Cytochrome P450"/>
    <property type="match status" value="1"/>
</dbReference>
<dbReference type="AlphaFoldDB" id="A0AAD8Q414"/>
<keyword evidence="7" id="KW-0503">Monooxygenase</keyword>
<reference evidence="8" key="1">
    <citation type="submission" date="2021-06" db="EMBL/GenBank/DDBJ databases">
        <title>Comparative genomics, transcriptomics and evolutionary studies reveal genomic signatures of adaptation to plant cell wall in hemibiotrophic fungi.</title>
        <authorList>
            <consortium name="DOE Joint Genome Institute"/>
            <person name="Baroncelli R."/>
            <person name="Diaz J.F."/>
            <person name="Benocci T."/>
            <person name="Peng M."/>
            <person name="Battaglia E."/>
            <person name="Haridas S."/>
            <person name="Andreopoulos W."/>
            <person name="Labutti K."/>
            <person name="Pangilinan J."/>
            <person name="Floch G.L."/>
            <person name="Makela M.R."/>
            <person name="Henrissat B."/>
            <person name="Grigoriev I.V."/>
            <person name="Crouch J.A."/>
            <person name="De Vries R.P."/>
            <person name="Sukno S.A."/>
            <person name="Thon M.R."/>
        </authorList>
    </citation>
    <scope>NUCLEOTIDE SEQUENCE</scope>
    <source>
        <strain evidence="8">CBS 125086</strain>
    </source>
</reference>
<proteinExistence type="inferred from homology"/>
<accession>A0AAD8Q414</accession>
<evidence type="ECO:0000256" key="2">
    <source>
        <dbReference type="ARBA" id="ARBA00010617"/>
    </source>
</evidence>
<dbReference type="GO" id="GO:0016705">
    <property type="term" value="F:oxidoreductase activity, acting on paired donors, with incorporation or reduction of molecular oxygen"/>
    <property type="evidence" value="ECO:0007669"/>
    <property type="project" value="InterPro"/>
</dbReference>
<evidence type="ECO:0000256" key="5">
    <source>
        <dbReference type="ARBA" id="ARBA00023004"/>
    </source>
</evidence>
<keyword evidence="3 6" id="KW-0349">Heme</keyword>
<dbReference type="InterPro" id="IPR001128">
    <property type="entry name" value="Cyt_P450"/>
</dbReference>
<dbReference type="GO" id="GO:0020037">
    <property type="term" value="F:heme binding"/>
    <property type="evidence" value="ECO:0007669"/>
    <property type="project" value="InterPro"/>
</dbReference>
<dbReference type="PANTHER" id="PTHR24305:SF210">
    <property type="entry name" value="CYTOCHROME P450 MONOOXYGENASE ASQL-RELATED"/>
    <property type="match status" value="1"/>
</dbReference>
<comment type="caution">
    <text evidence="8">The sequence shown here is derived from an EMBL/GenBank/DDBJ whole genome shotgun (WGS) entry which is preliminary data.</text>
</comment>
<keyword evidence="4 6" id="KW-0479">Metal-binding</keyword>
<dbReference type="Pfam" id="PF00067">
    <property type="entry name" value="p450"/>
    <property type="match status" value="1"/>
</dbReference>
<dbReference type="InterPro" id="IPR002401">
    <property type="entry name" value="Cyt_P450_E_grp-I"/>
</dbReference>
<keyword evidence="9" id="KW-1185">Reference proteome</keyword>
<evidence type="ECO:0000256" key="6">
    <source>
        <dbReference type="PIRSR" id="PIRSR602401-1"/>
    </source>
</evidence>
<dbReference type="PANTHER" id="PTHR24305">
    <property type="entry name" value="CYTOCHROME P450"/>
    <property type="match status" value="1"/>
</dbReference>
<evidence type="ECO:0000256" key="7">
    <source>
        <dbReference type="RuleBase" id="RU000461"/>
    </source>
</evidence>
<dbReference type="PROSITE" id="PS00086">
    <property type="entry name" value="CYTOCHROME_P450"/>
    <property type="match status" value="1"/>
</dbReference>
<evidence type="ECO:0000256" key="3">
    <source>
        <dbReference type="ARBA" id="ARBA00022617"/>
    </source>
</evidence>
<dbReference type="GeneID" id="85438595"/>
<dbReference type="InterPro" id="IPR017972">
    <property type="entry name" value="Cyt_P450_CS"/>
</dbReference>
<dbReference type="EMBL" id="JAHLJV010000019">
    <property type="protein sequence ID" value="KAK1594657.1"/>
    <property type="molecule type" value="Genomic_DNA"/>
</dbReference>
<evidence type="ECO:0000313" key="8">
    <source>
        <dbReference type="EMBL" id="KAK1594657.1"/>
    </source>
</evidence>
<keyword evidence="5 6" id="KW-0408">Iron</keyword>
<dbReference type="InterPro" id="IPR050121">
    <property type="entry name" value="Cytochrome_P450_monoxygenase"/>
</dbReference>
<dbReference type="PRINTS" id="PR00463">
    <property type="entry name" value="EP450I"/>
</dbReference>